<dbReference type="RefSeq" id="WP_013271243.1">
    <property type="nucleotide sequence ID" value="NC_014376.1"/>
</dbReference>
<dbReference type="GO" id="GO:0022857">
    <property type="term" value="F:transmembrane transporter activity"/>
    <property type="evidence" value="ECO:0007669"/>
    <property type="project" value="InterPro"/>
</dbReference>
<proteinExistence type="inferred from homology"/>
<feature type="transmembrane region" description="Helical" evidence="7">
    <location>
        <begin position="276"/>
        <end position="293"/>
    </location>
</feature>
<dbReference type="eggNOG" id="COG0738">
    <property type="taxonomic scope" value="Bacteria"/>
</dbReference>
<dbReference type="GO" id="GO:0005886">
    <property type="term" value="C:plasma membrane"/>
    <property type="evidence" value="ECO:0007669"/>
    <property type="project" value="UniProtKB-SubCell"/>
</dbReference>
<feature type="transmembrane region" description="Helical" evidence="7">
    <location>
        <begin position="131"/>
        <end position="149"/>
    </location>
</feature>
<evidence type="ECO:0000256" key="6">
    <source>
        <dbReference type="ARBA" id="ARBA00023136"/>
    </source>
</evidence>
<dbReference type="InterPro" id="IPR020846">
    <property type="entry name" value="MFS_dom"/>
</dbReference>
<dbReference type="Pfam" id="PF07690">
    <property type="entry name" value="MFS_1"/>
    <property type="match status" value="1"/>
</dbReference>
<keyword evidence="10" id="KW-1185">Reference proteome</keyword>
<gene>
    <name evidence="9" type="ordered locus">Closa_0508</name>
</gene>
<keyword evidence="6 7" id="KW-0472">Membrane</keyword>
<dbReference type="InterPro" id="IPR011701">
    <property type="entry name" value="MFS"/>
</dbReference>
<dbReference type="Gene3D" id="1.20.1250.20">
    <property type="entry name" value="MFS general substrate transporter like domains"/>
    <property type="match status" value="1"/>
</dbReference>
<feature type="transmembrane region" description="Helical" evidence="7">
    <location>
        <begin position="330"/>
        <end position="353"/>
    </location>
</feature>
<comment type="similarity">
    <text evidence="2">Belongs to the major facilitator superfamily.</text>
</comment>
<keyword evidence="4 7" id="KW-0812">Transmembrane</keyword>
<protein>
    <submittedName>
        <fullName evidence="9">Major facilitator superfamily MFS_1</fullName>
    </submittedName>
</protein>
<dbReference type="EMBL" id="CP002109">
    <property type="protein sequence ID" value="ADL03145.1"/>
    <property type="molecule type" value="Genomic_DNA"/>
</dbReference>
<sequence>MLSLLLVIIYISFISLGLPDSLLGSAWPTMYRQLNVPLSYAGMISTIIIGGTILSSLNSDRLIKRFGTGKVTAASVGMTAAALWGFSVSPSFPVLCLWAVPYGLGAGSVDAALNNFVALHYKARHMSWLHCFRGVGATAGPYIMGYFLTGGMSWSLGYRSISFIQMVLTGILILSLPLWKISHGEVEEEARESRHVTIKELLQLKGAKPVLAAFFCYCALEATTGLWCSSYMVMEKGISPDAAAKWASLFFLGITIGRFLNGFAAMKLSNKEMIRIGQGIIILGILVVLLAQGSRFLCAGFLMIGMGCAPVYPCLLHETPKNFGKELSQAIMGIQMACAYMGAAFMPLFMGLIAEHLTIRLYPFYLMGFALAMIFLVERVNRLKNK</sequence>
<evidence type="ECO:0000259" key="8">
    <source>
        <dbReference type="PROSITE" id="PS50850"/>
    </source>
</evidence>
<evidence type="ECO:0000256" key="2">
    <source>
        <dbReference type="ARBA" id="ARBA00008335"/>
    </source>
</evidence>
<dbReference type="OrthoDB" id="9795150at2"/>
<dbReference type="PANTHER" id="PTHR23514:SF3">
    <property type="entry name" value="BYPASS OF STOP CODON PROTEIN 6"/>
    <property type="match status" value="1"/>
</dbReference>
<dbReference type="InterPro" id="IPR051788">
    <property type="entry name" value="MFS_Transporter"/>
</dbReference>
<dbReference type="PROSITE" id="PS50850">
    <property type="entry name" value="MFS"/>
    <property type="match status" value="1"/>
</dbReference>
<evidence type="ECO:0000313" key="9">
    <source>
        <dbReference type="EMBL" id="ADL03145.1"/>
    </source>
</evidence>
<feature type="domain" description="Major facilitator superfamily (MFS) profile" evidence="8">
    <location>
        <begin position="5"/>
        <end position="386"/>
    </location>
</feature>
<name>D9R432_LACSW</name>
<organism evidence="9 10">
    <name type="scientific">Lacrimispora saccharolytica (strain ATCC 35040 / DSM 2544 / NRCC 2533 / WM1)</name>
    <name type="common">Clostridium saccharolyticum</name>
    <dbReference type="NCBI Taxonomy" id="610130"/>
    <lineage>
        <taxon>Bacteria</taxon>
        <taxon>Bacillati</taxon>
        <taxon>Bacillota</taxon>
        <taxon>Clostridia</taxon>
        <taxon>Lachnospirales</taxon>
        <taxon>Lachnospiraceae</taxon>
        <taxon>Lacrimispora</taxon>
    </lineage>
</organism>
<feature type="transmembrane region" description="Helical" evidence="7">
    <location>
        <begin position="246"/>
        <end position="264"/>
    </location>
</feature>
<dbReference type="InterPro" id="IPR036259">
    <property type="entry name" value="MFS_trans_sf"/>
</dbReference>
<feature type="transmembrane region" description="Helical" evidence="7">
    <location>
        <begin position="210"/>
        <end position="234"/>
    </location>
</feature>
<dbReference type="PaxDb" id="610130-Closa_0508"/>
<dbReference type="KEGG" id="csh:Closa_0508"/>
<dbReference type="SUPFAM" id="SSF103473">
    <property type="entry name" value="MFS general substrate transporter"/>
    <property type="match status" value="1"/>
</dbReference>
<evidence type="ECO:0000256" key="4">
    <source>
        <dbReference type="ARBA" id="ARBA00022692"/>
    </source>
</evidence>
<feature type="transmembrane region" description="Helical" evidence="7">
    <location>
        <begin position="40"/>
        <end position="59"/>
    </location>
</feature>
<dbReference type="AlphaFoldDB" id="D9R432"/>
<feature type="transmembrane region" description="Helical" evidence="7">
    <location>
        <begin position="299"/>
        <end position="318"/>
    </location>
</feature>
<evidence type="ECO:0000256" key="5">
    <source>
        <dbReference type="ARBA" id="ARBA00022989"/>
    </source>
</evidence>
<feature type="transmembrane region" description="Helical" evidence="7">
    <location>
        <begin position="71"/>
        <end position="92"/>
    </location>
</feature>
<feature type="transmembrane region" description="Helical" evidence="7">
    <location>
        <begin position="161"/>
        <end position="179"/>
    </location>
</feature>
<evidence type="ECO:0000256" key="1">
    <source>
        <dbReference type="ARBA" id="ARBA00004651"/>
    </source>
</evidence>
<evidence type="ECO:0000313" key="10">
    <source>
        <dbReference type="Proteomes" id="UP000001662"/>
    </source>
</evidence>
<evidence type="ECO:0000256" key="7">
    <source>
        <dbReference type="SAM" id="Phobius"/>
    </source>
</evidence>
<reference evidence="9" key="1">
    <citation type="submission" date="2010-07" db="EMBL/GenBank/DDBJ databases">
        <title>Complete sequence of Clostridium saccharolyticum WM1.</title>
        <authorList>
            <consortium name="US DOE Joint Genome Institute"/>
            <person name="Lucas S."/>
            <person name="Copeland A."/>
            <person name="Lapidus A."/>
            <person name="Cheng J.-F."/>
            <person name="Bruce D."/>
            <person name="Goodwin L."/>
            <person name="Pitluck S."/>
            <person name="Chertkov O."/>
            <person name="Detter J.C."/>
            <person name="Han C."/>
            <person name="Tapia R."/>
            <person name="Land M."/>
            <person name="Hauser L."/>
            <person name="Chang Y.-J."/>
            <person name="Jeffries C."/>
            <person name="Kyrpides N."/>
            <person name="Ivanova N."/>
            <person name="Mikhailova N."/>
            <person name="Mouttaki H."/>
            <person name="Lin L."/>
            <person name="Zhou J."/>
            <person name="Hemme C.L."/>
            <person name="Woyke T."/>
        </authorList>
    </citation>
    <scope>NUCLEOTIDE SEQUENCE [LARGE SCALE GENOMIC DNA]</scope>
    <source>
        <strain evidence="9">WM1</strain>
    </source>
</reference>
<evidence type="ECO:0000256" key="3">
    <source>
        <dbReference type="ARBA" id="ARBA00022448"/>
    </source>
</evidence>
<keyword evidence="3" id="KW-0813">Transport</keyword>
<feature type="transmembrane region" description="Helical" evidence="7">
    <location>
        <begin position="359"/>
        <end position="377"/>
    </location>
</feature>
<dbReference type="PANTHER" id="PTHR23514">
    <property type="entry name" value="BYPASS OF STOP CODON PROTEIN 6"/>
    <property type="match status" value="1"/>
</dbReference>
<dbReference type="Proteomes" id="UP000001662">
    <property type="component" value="Chromosome"/>
</dbReference>
<accession>D9R432</accession>
<keyword evidence="5 7" id="KW-1133">Transmembrane helix</keyword>
<comment type="subcellular location">
    <subcellularLocation>
        <location evidence="1">Cell membrane</location>
        <topology evidence="1">Multi-pass membrane protein</topology>
    </subcellularLocation>
</comment>
<dbReference type="STRING" id="610130.Closa_0508"/>
<dbReference type="HOGENOM" id="CLU_021993_2_0_9"/>